<dbReference type="InterPro" id="IPR007110">
    <property type="entry name" value="Ig-like_dom"/>
</dbReference>
<feature type="compositionally biased region" description="Basic and acidic residues" evidence="9">
    <location>
        <begin position="780"/>
        <end position="789"/>
    </location>
</feature>
<sequence length="995" mass="107835">MRLVDGGNLAIQDVRQSDDGRYQCVAKNTVGVRESVVALLRVHVKPYMVRGPQDAVSLAGGSVVFECRVGGDPAPDVIWRRTAGGGAMPLGRVHSLEDKSLRLESITPEDEGEYSCEADNAVGTVSASATLTVHSPPVIMVKPLDVVVDVSDDGVFVCAIEGNPRPSVFWSFEGNRTLLYPGESAGRFVSSTTPDGQAVLTLQDVTREDSGTVVICSGVNEAGSDTWRARLTVTSPEENPPPVIVLGPANQTLPLNSVAVLPCRATGTPHPVITWYKDGAPVLASSNRINITDSGKLHLQDLIKSDSGLYTCVASSRSGKATWSAFLRLESPTNPNIAFFRSPEPSTFPGPPSRPTIVNRTHNSITISWTRNNKIGSSSLLGYQRDISGNSNSGGGGNGWLVVGRRVPGPTYTQHHLNRDVSYTFVVRAENSHGMSPPSPPSEPARLTAYVENDPLLREARASLMSGHIVELTQIQPLSSTSIKIVWEILNSDYVEGFYIYSRGLDAPARTTNMLTVLHAGEASGFLVTGLAKFTRYQFFLIPFYKTLDGRPSNSRVARTLEDVPSEPPTGMEAVLLNTSAVYLKWKPPPQSAHNGILRTYQVIVRGGDKTNKTVLSNVTVNAGTPSLLLTNLSSGIIYTVEVAAATRAGSGPYTSPATLRLDPTTRQLLRGQQHRQPVGQKPGIGPGPNDFLTETWFMALLGSMVAVMLLLFAAMLLVRRRQLLSKKTTLPDSRSNGGILATPLSLKAAVGLPHPTAMIPHPHDSTLWIEPNRAASWRHSELSDKESSRSLTTFQNNKESSDGSTSPAPYATTTLIPKCSGRLTPVNIFPSSWMQLCQQGNKIEEGLQSPENCFYSSNVYSDTYIFDRNNGYSQCPGGGNVGIPSSIVMSQCGRKAISELGTHDSDQHNHGGNVGVHSTNTLRHQHKMNHASKSHQQQQQPHKQPPPRPWRTQPNPVYNAHTLSTFTRETPPPSYTQYQPVYHNSSRSEPGVHS</sequence>
<dbReference type="FunFam" id="2.60.40.10:FF:001603">
    <property type="entry name" value="Roundabout 2"/>
    <property type="match status" value="1"/>
</dbReference>
<accession>A0ABD0ZKY5</accession>
<dbReference type="GO" id="GO:0016020">
    <property type="term" value="C:membrane"/>
    <property type="evidence" value="ECO:0007669"/>
    <property type="project" value="UniProtKB-SubCell"/>
</dbReference>
<dbReference type="FunFam" id="2.60.40.10:FF:001167">
    <property type="entry name" value="Roundabout 2, isoform B"/>
    <property type="match status" value="1"/>
</dbReference>
<dbReference type="FunFam" id="2.60.40.10:FF:000032">
    <property type="entry name" value="palladin isoform X1"/>
    <property type="match status" value="1"/>
</dbReference>
<keyword evidence="8" id="KW-0393">Immunoglobulin domain</keyword>
<dbReference type="Pfam" id="PF00041">
    <property type="entry name" value="fn3"/>
    <property type="match status" value="2"/>
</dbReference>
<feature type="compositionally biased region" description="Polar residues" evidence="9">
    <location>
        <begin position="790"/>
        <end position="811"/>
    </location>
</feature>
<evidence type="ECO:0000256" key="3">
    <source>
        <dbReference type="ARBA" id="ARBA00022729"/>
    </source>
</evidence>
<evidence type="ECO:0000256" key="5">
    <source>
        <dbReference type="ARBA" id="ARBA00022989"/>
    </source>
</evidence>
<keyword evidence="14" id="KW-1185">Reference proteome</keyword>
<feature type="region of interest" description="Disordered" evidence="9">
    <location>
        <begin position="926"/>
        <end position="995"/>
    </location>
</feature>
<evidence type="ECO:0000259" key="11">
    <source>
        <dbReference type="PROSITE" id="PS50835"/>
    </source>
</evidence>
<dbReference type="InterPro" id="IPR036116">
    <property type="entry name" value="FN3_sf"/>
</dbReference>
<dbReference type="InterPro" id="IPR013783">
    <property type="entry name" value="Ig-like_fold"/>
</dbReference>
<dbReference type="CDD" id="cd00063">
    <property type="entry name" value="FN3"/>
    <property type="match status" value="3"/>
</dbReference>
<keyword evidence="3" id="KW-0732">Signal</keyword>
<proteinExistence type="predicted"/>
<feature type="transmembrane region" description="Helical" evidence="10">
    <location>
        <begin position="697"/>
        <end position="719"/>
    </location>
</feature>
<keyword evidence="6 10" id="KW-0472">Membrane</keyword>
<feature type="compositionally biased region" description="Polar residues" evidence="9">
    <location>
        <begin position="976"/>
        <end position="989"/>
    </location>
</feature>
<evidence type="ECO:0000259" key="12">
    <source>
        <dbReference type="PROSITE" id="PS50853"/>
    </source>
</evidence>
<keyword evidence="7" id="KW-1015">Disulfide bond</keyword>
<keyword evidence="5 10" id="KW-1133">Transmembrane helix</keyword>
<dbReference type="SMART" id="SM00409">
    <property type="entry name" value="IG"/>
    <property type="match status" value="3"/>
</dbReference>
<dbReference type="PROSITE" id="PS50853">
    <property type="entry name" value="FN3"/>
    <property type="match status" value="3"/>
</dbReference>
<dbReference type="InterPro" id="IPR003961">
    <property type="entry name" value="FN3_dom"/>
</dbReference>
<dbReference type="Proteomes" id="UP001558652">
    <property type="component" value="Unassembled WGS sequence"/>
</dbReference>
<feature type="domain" description="Ig-like" evidence="11">
    <location>
        <begin position="241"/>
        <end position="322"/>
    </location>
</feature>
<dbReference type="Pfam" id="PF13927">
    <property type="entry name" value="Ig_3"/>
    <property type="match status" value="2"/>
</dbReference>
<feature type="domain" description="Fibronectin type-III" evidence="12">
    <location>
        <begin position="568"/>
        <end position="665"/>
    </location>
</feature>
<dbReference type="Gene3D" id="2.60.40.10">
    <property type="entry name" value="Immunoglobulins"/>
    <property type="match status" value="7"/>
</dbReference>
<evidence type="ECO:0000256" key="7">
    <source>
        <dbReference type="ARBA" id="ARBA00023157"/>
    </source>
</evidence>
<gene>
    <name evidence="13" type="ORF">AAG570_000644</name>
</gene>
<dbReference type="AlphaFoldDB" id="A0ABD0ZKY5"/>
<keyword evidence="4" id="KW-0677">Repeat</keyword>
<comment type="caution">
    <text evidence="13">The sequence shown here is derived from an EMBL/GenBank/DDBJ whole genome shotgun (WGS) entry which is preliminary data.</text>
</comment>
<dbReference type="GO" id="GO:0048812">
    <property type="term" value="P:neuron projection morphogenesis"/>
    <property type="evidence" value="ECO:0007669"/>
    <property type="project" value="UniProtKB-ARBA"/>
</dbReference>
<dbReference type="SUPFAM" id="SSF49265">
    <property type="entry name" value="Fibronectin type III"/>
    <property type="match status" value="2"/>
</dbReference>
<reference evidence="13 14" key="1">
    <citation type="submission" date="2024-07" db="EMBL/GenBank/DDBJ databases">
        <title>Chromosome-level genome assembly of the water stick insect Ranatra chinensis (Heteroptera: Nepidae).</title>
        <authorList>
            <person name="Liu X."/>
        </authorList>
    </citation>
    <scope>NUCLEOTIDE SEQUENCE [LARGE SCALE GENOMIC DNA]</scope>
    <source>
        <strain evidence="13">Cailab_2021Rc</strain>
        <tissue evidence="13">Muscle</tissue>
    </source>
</reference>
<evidence type="ECO:0000256" key="4">
    <source>
        <dbReference type="ARBA" id="ARBA00022737"/>
    </source>
</evidence>
<dbReference type="SMART" id="SM00408">
    <property type="entry name" value="IGc2"/>
    <property type="match status" value="3"/>
</dbReference>
<dbReference type="InterPro" id="IPR003599">
    <property type="entry name" value="Ig_sub"/>
</dbReference>
<organism evidence="13 14">
    <name type="scientific">Ranatra chinensis</name>
    <dbReference type="NCBI Taxonomy" id="642074"/>
    <lineage>
        <taxon>Eukaryota</taxon>
        <taxon>Metazoa</taxon>
        <taxon>Ecdysozoa</taxon>
        <taxon>Arthropoda</taxon>
        <taxon>Hexapoda</taxon>
        <taxon>Insecta</taxon>
        <taxon>Pterygota</taxon>
        <taxon>Neoptera</taxon>
        <taxon>Paraneoptera</taxon>
        <taxon>Hemiptera</taxon>
        <taxon>Heteroptera</taxon>
        <taxon>Panheteroptera</taxon>
        <taxon>Nepomorpha</taxon>
        <taxon>Nepidae</taxon>
        <taxon>Ranatrinae</taxon>
        <taxon>Ranatra</taxon>
    </lineage>
</organism>
<evidence type="ECO:0000256" key="2">
    <source>
        <dbReference type="ARBA" id="ARBA00022692"/>
    </source>
</evidence>
<dbReference type="InterPro" id="IPR003598">
    <property type="entry name" value="Ig_sub2"/>
</dbReference>
<evidence type="ECO:0000256" key="9">
    <source>
        <dbReference type="SAM" id="MobiDB-lite"/>
    </source>
</evidence>
<evidence type="ECO:0000256" key="10">
    <source>
        <dbReference type="SAM" id="Phobius"/>
    </source>
</evidence>
<evidence type="ECO:0000256" key="6">
    <source>
        <dbReference type="ARBA" id="ARBA00023136"/>
    </source>
</evidence>
<feature type="region of interest" description="Disordered" evidence="9">
    <location>
        <begin position="780"/>
        <end position="811"/>
    </location>
</feature>
<dbReference type="InterPro" id="IPR013098">
    <property type="entry name" value="Ig_I-set"/>
</dbReference>
<dbReference type="EMBL" id="JBFDAA010000001">
    <property type="protein sequence ID" value="KAL1140714.1"/>
    <property type="molecule type" value="Genomic_DNA"/>
</dbReference>
<feature type="domain" description="Ig-like" evidence="11">
    <location>
        <begin position="46"/>
        <end position="132"/>
    </location>
</feature>
<dbReference type="InterPro" id="IPR036179">
    <property type="entry name" value="Ig-like_dom_sf"/>
</dbReference>
<dbReference type="PROSITE" id="PS50835">
    <property type="entry name" value="IG_LIKE"/>
    <property type="match status" value="3"/>
</dbReference>
<feature type="domain" description="Ig-like" evidence="11">
    <location>
        <begin position="136"/>
        <end position="234"/>
    </location>
</feature>
<evidence type="ECO:0000256" key="8">
    <source>
        <dbReference type="ARBA" id="ARBA00023319"/>
    </source>
</evidence>
<dbReference type="PANTHER" id="PTHR10075:SF100">
    <property type="entry name" value="FASCICLIN-2"/>
    <property type="match status" value="1"/>
</dbReference>
<evidence type="ECO:0000256" key="1">
    <source>
        <dbReference type="ARBA" id="ARBA00004167"/>
    </source>
</evidence>
<dbReference type="Pfam" id="PF07679">
    <property type="entry name" value="I-set"/>
    <property type="match status" value="1"/>
</dbReference>
<name>A0ABD0ZKY5_9HEMI</name>
<evidence type="ECO:0000313" key="13">
    <source>
        <dbReference type="EMBL" id="KAL1140714.1"/>
    </source>
</evidence>
<feature type="domain" description="Fibronectin type-III" evidence="12">
    <location>
        <begin position="351"/>
        <end position="451"/>
    </location>
</feature>
<dbReference type="SUPFAM" id="SSF48726">
    <property type="entry name" value="Immunoglobulin"/>
    <property type="match status" value="4"/>
</dbReference>
<comment type="subcellular location">
    <subcellularLocation>
        <location evidence="1">Membrane</location>
        <topology evidence="1">Single-pass membrane protein</topology>
    </subcellularLocation>
</comment>
<dbReference type="PANTHER" id="PTHR10075">
    <property type="entry name" value="BASIGIN RELATED"/>
    <property type="match status" value="1"/>
</dbReference>
<keyword evidence="2 10" id="KW-0812">Transmembrane</keyword>
<dbReference type="FunFam" id="2.60.40.10:FF:000008">
    <property type="entry name" value="roundabout homolog 2 isoform X2"/>
    <property type="match status" value="1"/>
</dbReference>
<feature type="domain" description="Fibronectin type-III" evidence="12">
    <location>
        <begin position="468"/>
        <end position="563"/>
    </location>
</feature>
<evidence type="ECO:0000313" key="14">
    <source>
        <dbReference type="Proteomes" id="UP001558652"/>
    </source>
</evidence>
<dbReference type="SMART" id="SM00060">
    <property type="entry name" value="FN3"/>
    <property type="match status" value="3"/>
</dbReference>
<protein>
    <submittedName>
        <fullName evidence="13">Uncharacterized protein</fullName>
    </submittedName>
</protein>